<proteinExistence type="predicted"/>
<feature type="compositionally biased region" description="Basic and acidic residues" evidence="1">
    <location>
        <begin position="188"/>
        <end position="199"/>
    </location>
</feature>
<gene>
    <name evidence="2" type="ORF">PBAH0796_LOCUS29306</name>
</gene>
<reference evidence="2" key="1">
    <citation type="submission" date="2021-01" db="EMBL/GenBank/DDBJ databases">
        <authorList>
            <person name="Corre E."/>
            <person name="Pelletier E."/>
            <person name="Niang G."/>
            <person name="Scheremetjew M."/>
            <person name="Finn R."/>
            <person name="Kale V."/>
            <person name="Holt S."/>
            <person name="Cochrane G."/>
            <person name="Meng A."/>
            <person name="Brown T."/>
            <person name="Cohen L."/>
        </authorList>
    </citation>
    <scope>NUCLEOTIDE SEQUENCE</scope>
    <source>
        <strain evidence="2">Pbaha01</strain>
    </source>
</reference>
<protein>
    <submittedName>
        <fullName evidence="2">Uncharacterized protein</fullName>
    </submittedName>
</protein>
<evidence type="ECO:0000256" key="1">
    <source>
        <dbReference type="SAM" id="MobiDB-lite"/>
    </source>
</evidence>
<organism evidence="2">
    <name type="scientific">Pyrodinium bahamense</name>
    <dbReference type="NCBI Taxonomy" id="73915"/>
    <lineage>
        <taxon>Eukaryota</taxon>
        <taxon>Sar</taxon>
        <taxon>Alveolata</taxon>
        <taxon>Dinophyceae</taxon>
        <taxon>Gonyaulacales</taxon>
        <taxon>Pyrocystaceae</taxon>
        <taxon>Pyrodinium</taxon>
    </lineage>
</organism>
<accession>A0A7S0B7D3</accession>
<dbReference type="AlphaFoldDB" id="A0A7S0B7D3"/>
<feature type="region of interest" description="Disordered" evidence="1">
    <location>
        <begin position="187"/>
        <end position="223"/>
    </location>
</feature>
<name>A0A7S0B7D3_9DINO</name>
<sequence>MEGAGDLGCANEQGAGRAGAQDVPLFPVYCPRSLRDEQTKAGGWDGLAFNGADLLIRWLFQQPRGAEVKPWVVLVASWREAKPCAAALAALHTGQTKCLRRDPARPELPPAGPGPVGIAVACMVVMAADTGEAIRARAWAGWACSARPGRAPDVPVPVFVHARHEGASMLVRLPHPGETQALATALTERADGERREETKVVAPATWASKQQEKHGAGQEEEEN</sequence>
<dbReference type="EMBL" id="HBEG01048126">
    <property type="protein sequence ID" value="CAD8385618.1"/>
    <property type="molecule type" value="Transcribed_RNA"/>
</dbReference>
<evidence type="ECO:0000313" key="2">
    <source>
        <dbReference type="EMBL" id="CAD8385618.1"/>
    </source>
</evidence>